<protein>
    <submittedName>
        <fullName evidence="2">DUF1738 domain-containing protein</fullName>
    </submittedName>
</protein>
<evidence type="ECO:0000259" key="1">
    <source>
        <dbReference type="Pfam" id="PF08401"/>
    </source>
</evidence>
<dbReference type="Proteomes" id="UP000478571">
    <property type="component" value="Unassembled WGS sequence"/>
</dbReference>
<name>A0A6L8LZQ7_9VIBR</name>
<dbReference type="AlphaFoldDB" id="A0A6L8LZQ7"/>
<dbReference type="Pfam" id="PF08401">
    <property type="entry name" value="ArdcN"/>
    <property type="match status" value="1"/>
</dbReference>
<reference evidence="2 3" key="1">
    <citation type="submission" date="2020-01" db="EMBL/GenBank/DDBJ databases">
        <title>Draft Genome Sequence of Vibrio sp. strain OCN044, Isolated from a Healthy Coral at Palmyra Atoll.</title>
        <authorList>
            <person name="Videau P."/>
            <person name="Loughran R."/>
            <person name="Esquivel A."/>
            <person name="Deadmond M."/>
            <person name="Paddock B.E."/>
            <person name="Saw J.H."/>
            <person name="Ushijima B."/>
        </authorList>
    </citation>
    <scope>NUCLEOTIDE SEQUENCE [LARGE SCALE GENOMIC DNA]</scope>
    <source>
        <strain evidence="2 3">OCN044</strain>
    </source>
</reference>
<gene>
    <name evidence="2" type="ORF">GTG28_20650</name>
</gene>
<evidence type="ECO:0000313" key="3">
    <source>
        <dbReference type="Proteomes" id="UP000478571"/>
    </source>
</evidence>
<proteinExistence type="predicted"/>
<dbReference type="InterPro" id="IPR013610">
    <property type="entry name" value="ArdC_N"/>
</dbReference>
<comment type="caution">
    <text evidence="2">The sequence shown here is derived from an EMBL/GenBank/DDBJ whole genome shotgun (WGS) entry which is preliminary data.</text>
</comment>
<accession>A0A6L8LZQ7</accession>
<dbReference type="RefSeq" id="WP_160933139.1">
    <property type="nucleotide sequence ID" value="NZ_WWEU01000017.1"/>
</dbReference>
<feature type="domain" description="N-terminal" evidence="1">
    <location>
        <begin position="10"/>
        <end position="97"/>
    </location>
</feature>
<dbReference type="GO" id="GO:0003697">
    <property type="term" value="F:single-stranded DNA binding"/>
    <property type="evidence" value="ECO:0007669"/>
    <property type="project" value="InterPro"/>
</dbReference>
<dbReference type="EMBL" id="WWEU01000017">
    <property type="protein sequence ID" value="MYM61614.1"/>
    <property type="molecule type" value="Genomic_DNA"/>
</dbReference>
<evidence type="ECO:0000313" key="2">
    <source>
        <dbReference type="EMBL" id="MYM61614.1"/>
    </source>
</evidence>
<organism evidence="2 3">
    <name type="scientific">Vibrio tetraodonis subsp. pristinus</name>
    <dbReference type="NCBI Taxonomy" id="2695891"/>
    <lineage>
        <taxon>Bacteria</taxon>
        <taxon>Pseudomonadati</taxon>
        <taxon>Pseudomonadota</taxon>
        <taxon>Gammaproteobacteria</taxon>
        <taxon>Vibrionales</taxon>
        <taxon>Vibrionaceae</taxon>
        <taxon>Vibrio</taxon>
    </lineage>
</organism>
<sequence length="105" mass="12003">MNTIEQSPNFNAVTGSIYSIQNQKHLDEHKEAFELAGCAWAGFKQWQEAGRKVKKGAKGCKIYMVVERKIRNKDGKPQKNLLDEDAKMTCLKGVYVFNIEHTEEI</sequence>
<keyword evidence="3" id="KW-1185">Reference proteome</keyword>